<dbReference type="Proteomes" id="UP000580839">
    <property type="component" value="Unassembled WGS sequence"/>
</dbReference>
<evidence type="ECO:0008006" key="4">
    <source>
        <dbReference type="Google" id="ProtNLM"/>
    </source>
</evidence>
<evidence type="ECO:0000313" key="2">
    <source>
        <dbReference type="EMBL" id="NOT35177.1"/>
    </source>
</evidence>
<accession>A0A849SQH8</accession>
<evidence type="ECO:0000313" key="3">
    <source>
        <dbReference type="Proteomes" id="UP000580839"/>
    </source>
</evidence>
<feature type="transmembrane region" description="Helical" evidence="1">
    <location>
        <begin position="322"/>
        <end position="340"/>
    </location>
</feature>
<keyword evidence="1" id="KW-1133">Transmembrane helix</keyword>
<name>A0A849SQH8_UNCEI</name>
<feature type="transmembrane region" description="Helical" evidence="1">
    <location>
        <begin position="112"/>
        <end position="130"/>
    </location>
</feature>
<dbReference type="PANTHER" id="PTHR38454:SF1">
    <property type="entry name" value="INTEGRAL MEMBRANE PROTEIN"/>
    <property type="match status" value="1"/>
</dbReference>
<gene>
    <name evidence="2" type="ORF">HOP12_13605</name>
</gene>
<feature type="transmembrane region" description="Helical" evidence="1">
    <location>
        <begin position="347"/>
        <end position="371"/>
    </location>
</feature>
<feature type="transmembrane region" description="Helical" evidence="1">
    <location>
        <begin position="241"/>
        <end position="261"/>
    </location>
</feature>
<feature type="transmembrane region" description="Helical" evidence="1">
    <location>
        <begin position="477"/>
        <end position="495"/>
    </location>
</feature>
<protein>
    <recommendedName>
        <fullName evidence="4">YfhO family protein</fullName>
    </recommendedName>
</protein>
<feature type="transmembrane region" description="Helical" evidence="1">
    <location>
        <begin position="424"/>
        <end position="443"/>
    </location>
</feature>
<reference evidence="2 3" key="1">
    <citation type="submission" date="2020-04" db="EMBL/GenBank/DDBJ databases">
        <title>Metagenomic profiling of ammonia- and methane-oxidizing microorganisms in a Dutch drinking water treatment plant.</title>
        <authorList>
            <person name="Poghosyan L."/>
            <person name="Leucker S."/>
        </authorList>
    </citation>
    <scope>NUCLEOTIDE SEQUENCE [LARGE SCALE GENOMIC DNA]</scope>
    <source>
        <strain evidence="2">S-RSF-IL-03</strain>
    </source>
</reference>
<dbReference type="InterPro" id="IPR018580">
    <property type="entry name" value="Uncharacterised_YfhO"/>
</dbReference>
<feature type="transmembrane region" description="Helical" evidence="1">
    <location>
        <begin position="764"/>
        <end position="785"/>
    </location>
</feature>
<organism evidence="2 3">
    <name type="scientific">Eiseniibacteriota bacterium</name>
    <dbReference type="NCBI Taxonomy" id="2212470"/>
    <lineage>
        <taxon>Bacteria</taxon>
        <taxon>Candidatus Eiseniibacteriota</taxon>
    </lineage>
</organism>
<dbReference type="PANTHER" id="PTHR38454">
    <property type="entry name" value="INTEGRAL MEMBRANE PROTEIN-RELATED"/>
    <property type="match status" value="1"/>
</dbReference>
<feature type="transmembrane region" description="Helical" evidence="1">
    <location>
        <begin position="383"/>
        <end position="403"/>
    </location>
</feature>
<keyword evidence="1" id="KW-0472">Membrane</keyword>
<evidence type="ECO:0000256" key="1">
    <source>
        <dbReference type="SAM" id="Phobius"/>
    </source>
</evidence>
<proteinExistence type="predicted"/>
<dbReference type="EMBL" id="JABFRW010000178">
    <property type="protein sequence ID" value="NOT35177.1"/>
    <property type="molecule type" value="Genomic_DNA"/>
</dbReference>
<feature type="transmembrane region" description="Helical" evidence="1">
    <location>
        <begin position="137"/>
        <end position="155"/>
    </location>
</feature>
<feature type="transmembrane region" description="Helical" evidence="1">
    <location>
        <begin position="208"/>
        <end position="229"/>
    </location>
</feature>
<keyword evidence="1" id="KW-0812">Transmembrane</keyword>
<sequence>MTKKPAASRPISARPAWSFDIRVVAAILGLLTLALFHEVALEGMTFASPDANNPAGFVRPGEEALKHGEYPLWNPYVFLGMPSFASGGYNPYIYPPDWPLALVERVIPLPSLTWMLLYYFLGACFAALLAREWGARPGAAMIVGALFAFTPNLVAVGSHGHGSQLVDSAYLPLLLWLASRWLRRGSLRDLGWLALAGGFQMLRGHAQIVFYTWMAVGLYLLVDLAVSFVRAQDERPLTTRLLRAAGIGAAMLLAFGLAGFYNLPLRDYAQYSIRGGGVDGGVGMQYATFWSLAPYELGTFVIPHAVGFGGATYWGGMPFTDYPNAFIGVVALALCLPALFVGGAPRVFALVLALFSLFVAFGSNTPVYGLLYQHLPLFNKFRVPVMIVLLTHLAVALAAGWGWTRVLEERDASVAPRRFDASRVLLAVALIGALVLVAAIATGEGWRTSYVADALRLKQRFQADAANYAFQLYLGDVKRLGLFAILVGLLGWAVARRRVPALLGSFAMLLLVCFEVWPVDRAVMTPVIGMPAMNDPETGRDDVVRWLESNAPADPYRILPYSEYQSNRFATFKIASLGGYHAAKPRAFQDLIERDIHNNLNWQRLLNIRYIVVGTILDSPGLVERIRGQSGIVYENLFALPRATVVGRYRVAPVDTAMIDSISYSIDDVANLTWLDRDPGLTLGPVEGATAKIANYGLNRVTVDVETPGPALLRLADAWYPDWVATVDGRPTAVLRADYALRAVEVPAGKHRVEFRFESKSVRLGLTLSFVSLTVILLLLLAGFWTARRRRTGPEPGAA</sequence>
<comment type="caution">
    <text evidence="2">The sequence shown here is derived from an EMBL/GenBank/DDBJ whole genome shotgun (WGS) entry which is preliminary data.</text>
</comment>
<feature type="transmembrane region" description="Helical" evidence="1">
    <location>
        <begin position="502"/>
        <end position="519"/>
    </location>
</feature>
<dbReference type="AlphaFoldDB" id="A0A849SQH8"/>